<evidence type="ECO:0000256" key="1">
    <source>
        <dbReference type="ARBA" id="ARBA00004141"/>
    </source>
</evidence>
<keyword evidence="6" id="KW-1185">Reference proteome</keyword>
<evidence type="ECO:0000256" key="2">
    <source>
        <dbReference type="ARBA" id="ARBA00022692"/>
    </source>
</evidence>
<feature type="transmembrane region" description="Helical" evidence="5">
    <location>
        <begin position="235"/>
        <end position="255"/>
    </location>
</feature>
<evidence type="ECO:0000256" key="5">
    <source>
        <dbReference type="SAM" id="Phobius"/>
    </source>
</evidence>
<feature type="transmembrane region" description="Helical" evidence="5">
    <location>
        <begin position="306"/>
        <end position="322"/>
    </location>
</feature>
<name>A0ABM1MP11_NICVS</name>
<evidence type="ECO:0000256" key="3">
    <source>
        <dbReference type="ARBA" id="ARBA00022989"/>
    </source>
</evidence>
<sequence length="534" mass="59815">MALTKSKSIEAELQTMALDAADSEDTVQLTFCQKAKLVFTNISVEPILVCYTLPSVMSSLAVQNLNLEKACRVDLALNGTVCDALADRNSSGYTEIEEIEVQKLVATAMAWKNVIQSMIPALLLMFLGSWSDRHNRRKPCILYPILGEIAAGFVLILCTYYFYELSIMYVVLAESIPVAITGGWFSMFMGVFSYISSVSSTETRTLRIGAVNLFSNVSLTIGIALSGILYKQIGFYGVFSLAVGMYTLGFLYGSFNVKECPDNPDQEQNEVVVNKGFFADFFDMKHVKDTLAVAFKQGARNRKKRICTIMILVMVIIGPMHGEMNVMYLFVRYKFQWSEIDYSIYSTFNFVAHMTGTLFSLGFFSKYLKLDDSILGMISNMSKILACLVFAFAGSSTVFYMGAIVEMFNGTSFIAMRSIISKLVPPDELGKIYSLFGVSEALMPLVYGPMYSIVYRNTINYLPGAFFLVGGFLTIPSVLIFFWLYTEHKKDQLEDELNKKHEMEPLNKNNGMIIEEIIINTSKHSINAETTETN</sequence>
<evidence type="ECO:0000256" key="4">
    <source>
        <dbReference type="ARBA" id="ARBA00023136"/>
    </source>
</evidence>
<dbReference type="PANTHER" id="PTHR23507:SF1">
    <property type="entry name" value="FI18259P1-RELATED"/>
    <property type="match status" value="1"/>
</dbReference>
<keyword evidence="4 5" id="KW-0472">Membrane</keyword>
<gene>
    <name evidence="7" type="primary">LOC108562469</name>
</gene>
<evidence type="ECO:0000313" key="7">
    <source>
        <dbReference type="RefSeq" id="XP_017776311.1"/>
    </source>
</evidence>
<dbReference type="RefSeq" id="XP_017776311.1">
    <property type="nucleotide sequence ID" value="XM_017920822.1"/>
</dbReference>
<comment type="subcellular location">
    <subcellularLocation>
        <location evidence="1">Membrane</location>
        <topology evidence="1">Multi-pass membrane protein</topology>
    </subcellularLocation>
</comment>
<accession>A0ABM1MP11</accession>
<dbReference type="PANTHER" id="PTHR23507">
    <property type="entry name" value="ZGC:174356"/>
    <property type="match status" value="1"/>
</dbReference>
<feature type="transmembrane region" description="Helical" evidence="5">
    <location>
        <begin position="465"/>
        <end position="485"/>
    </location>
</feature>
<dbReference type="InterPro" id="IPR036259">
    <property type="entry name" value="MFS_trans_sf"/>
</dbReference>
<dbReference type="GeneID" id="108562469"/>
<dbReference type="Gene3D" id="1.20.1250.20">
    <property type="entry name" value="MFS general substrate transporter like domains"/>
    <property type="match status" value="2"/>
</dbReference>
<dbReference type="InterPro" id="IPR011701">
    <property type="entry name" value="MFS"/>
</dbReference>
<dbReference type="Proteomes" id="UP000695000">
    <property type="component" value="Unplaced"/>
</dbReference>
<feature type="transmembrane region" description="Helical" evidence="5">
    <location>
        <begin position="432"/>
        <end position="453"/>
    </location>
</feature>
<evidence type="ECO:0000313" key="6">
    <source>
        <dbReference type="Proteomes" id="UP000695000"/>
    </source>
</evidence>
<dbReference type="Pfam" id="PF07690">
    <property type="entry name" value="MFS_1"/>
    <property type="match status" value="1"/>
</dbReference>
<feature type="transmembrane region" description="Helical" evidence="5">
    <location>
        <begin position="208"/>
        <end position="229"/>
    </location>
</feature>
<protein>
    <submittedName>
        <fullName evidence="7">Proton-coupled folate transporter-like</fullName>
    </submittedName>
</protein>
<organism evidence="6 7">
    <name type="scientific">Nicrophorus vespilloides</name>
    <name type="common">Boreal carrion beetle</name>
    <dbReference type="NCBI Taxonomy" id="110193"/>
    <lineage>
        <taxon>Eukaryota</taxon>
        <taxon>Metazoa</taxon>
        <taxon>Ecdysozoa</taxon>
        <taxon>Arthropoda</taxon>
        <taxon>Hexapoda</taxon>
        <taxon>Insecta</taxon>
        <taxon>Pterygota</taxon>
        <taxon>Neoptera</taxon>
        <taxon>Endopterygota</taxon>
        <taxon>Coleoptera</taxon>
        <taxon>Polyphaga</taxon>
        <taxon>Staphyliniformia</taxon>
        <taxon>Silphidae</taxon>
        <taxon>Nicrophorinae</taxon>
        <taxon>Nicrophorus</taxon>
    </lineage>
</organism>
<reference evidence="7" key="1">
    <citation type="submission" date="2025-08" db="UniProtKB">
        <authorList>
            <consortium name="RefSeq"/>
        </authorList>
    </citation>
    <scope>IDENTIFICATION</scope>
    <source>
        <tissue evidence="7">Whole Larva</tissue>
    </source>
</reference>
<proteinExistence type="predicted"/>
<feature type="transmembrane region" description="Helical" evidence="5">
    <location>
        <begin position="342"/>
        <end position="362"/>
    </location>
</feature>
<feature type="transmembrane region" description="Helical" evidence="5">
    <location>
        <begin position="175"/>
        <end position="196"/>
    </location>
</feature>
<keyword evidence="2 5" id="KW-0812">Transmembrane</keyword>
<feature type="transmembrane region" description="Helical" evidence="5">
    <location>
        <begin position="140"/>
        <end position="163"/>
    </location>
</feature>
<dbReference type="SUPFAM" id="SSF103473">
    <property type="entry name" value="MFS general substrate transporter"/>
    <property type="match status" value="1"/>
</dbReference>
<keyword evidence="3 5" id="KW-1133">Transmembrane helix</keyword>